<dbReference type="Gene3D" id="3.30.950.30">
    <property type="entry name" value="Schlafen, AAA domain"/>
    <property type="match status" value="1"/>
</dbReference>
<dbReference type="GO" id="GO:0005524">
    <property type="term" value="F:ATP binding"/>
    <property type="evidence" value="ECO:0007669"/>
    <property type="project" value="UniProtKB-KW"/>
</dbReference>
<organism evidence="3 4">
    <name type="scientific">Paraburkholderia azotifigens</name>
    <dbReference type="NCBI Taxonomy" id="2057004"/>
    <lineage>
        <taxon>Bacteria</taxon>
        <taxon>Pseudomonadati</taxon>
        <taxon>Pseudomonadota</taxon>
        <taxon>Betaproteobacteria</taxon>
        <taxon>Burkholderiales</taxon>
        <taxon>Burkholderiaceae</taxon>
        <taxon>Paraburkholderia</taxon>
    </lineage>
</organism>
<dbReference type="AlphaFoldDB" id="A0A5C6VIH1"/>
<reference evidence="3 4" key="1">
    <citation type="journal article" date="2018" name="Int. J. Syst. Evol. Microbiol.">
        <title>Paraburkholderia azotifigens sp. nov., a nitrogen-fixing bacterium isolated from paddy soil.</title>
        <authorList>
            <person name="Choi G.M."/>
            <person name="Im W.T."/>
        </authorList>
    </citation>
    <scope>NUCLEOTIDE SEQUENCE [LARGE SCALE GENOMIC DNA]</scope>
    <source>
        <strain evidence="3 4">NF 2-5-3</strain>
    </source>
</reference>
<protein>
    <submittedName>
        <fullName evidence="3">ATP-binding protein</fullName>
    </submittedName>
</protein>
<dbReference type="InterPro" id="IPR038461">
    <property type="entry name" value="Schlafen_AlbA_2_dom_sf"/>
</dbReference>
<feature type="domain" description="Schlafen AlbA-2" evidence="1">
    <location>
        <begin position="25"/>
        <end position="150"/>
    </location>
</feature>
<dbReference type="InterPro" id="IPR007421">
    <property type="entry name" value="Schlafen_AlbA_2_dom"/>
</dbReference>
<evidence type="ECO:0000313" key="3">
    <source>
        <dbReference type="EMBL" id="TXC84494.1"/>
    </source>
</evidence>
<keyword evidence="3" id="KW-0547">Nucleotide-binding</keyword>
<reference evidence="2 5" key="3">
    <citation type="submission" date="2024-01" db="EMBL/GenBank/DDBJ databases">
        <title>The diversity of rhizobia nodulating Mimosa spp. in eleven states of Brazil covering several biomes is determined by host plant, location, and edaphic factors.</title>
        <authorList>
            <person name="Rouws L."/>
            <person name="Barauna A."/>
            <person name="Beukes C."/>
            <person name="De Faria S.M."/>
            <person name="Gross E."/>
            <person name="Dos Reis Junior F.B."/>
            <person name="Simon M."/>
            <person name="Maluk M."/>
            <person name="Odee D.W."/>
            <person name="Kenicer G."/>
            <person name="Young J.P.W."/>
            <person name="Reis V.M."/>
            <person name="Zilli J."/>
            <person name="James E.K."/>
        </authorList>
    </citation>
    <scope>NUCLEOTIDE SEQUENCE [LARGE SCALE GENOMIC DNA]</scope>
    <source>
        <strain evidence="2 5">JPY530</strain>
    </source>
</reference>
<evidence type="ECO:0000313" key="5">
    <source>
        <dbReference type="Proteomes" id="UP001481677"/>
    </source>
</evidence>
<dbReference type="PANTHER" id="PTHR30595">
    <property type="entry name" value="GLPR-RELATED TRANSCRIPTIONAL REPRESSOR"/>
    <property type="match status" value="1"/>
</dbReference>
<evidence type="ECO:0000313" key="4">
    <source>
        <dbReference type="Proteomes" id="UP000321776"/>
    </source>
</evidence>
<dbReference type="RefSeq" id="WP_147236513.1">
    <property type="nucleotide sequence ID" value="NZ_JAZHFZ010000045.1"/>
</dbReference>
<dbReference type="Proteomes" id="UP000321776">
    <property type="component" value="Unassembled WGS sequence"/>
</dbReference>
<reference evidence="3" key="2">
    <citation type="submission" date="2019-08" db="EMBL/GenBank/DDBJ databases">
        <authorList>
            <person name="Im W.-T."/>
        </authorList>
    </citation>
    <scope>NUCLEOTIDE SEQUENCE</scope>
    <source>
        <strain evidence="3">NF 2-5-3</strain>
    </source>
</reference>
<evidence type="ECO:0000259" key="1">
    <source>
        <dbReference type="Pfam" id="PF04326"/>
    </source>
</evidence>
<proteinExistence type="predicted"/>
<comment type="caution">
    <text evidence="3">The sequence shown here is derived from an EMBL/GenBank/DDBJ whole genome shotgun (WGS) entry which is preliminary data.</text>
</comment>
<accession>A0A5C6VIH1</accession>
<dbReference type="Proteomes" id="UP001481677">
    <property type="component" value="Unassembled WGS sequence"/>
</dbReference>
<keyword evidence="5" id="KW-1185">Reference proteome</keyword>
<dbReference type="EMBL" id="VOQS01000003">
    <property type="protein sequence ID" value="TXC84494.1"/>
    <property type="molecule type" value="Genomic_DNA"/>
</dbReference>
<name>A0A5C6VIH1_9BURK</name>
<dbReference type="Pfam" id="PF04326">
    <property type="entry name" value="SLFN_AlbA_2"/>
    <property type="match status" value="1"/>
</dbReference>
<evidence type="ECO:0000313" key="2">
    <source>
        <dbReference type="EMBL" id="MEM5344285.1"/>
    </source>
</evidence>
<dbReference type="PANTHER" id="PTHR30595:SF6">
    <property type="entry name" value="SCHLAFEN ALBA-2 DOMAIN-CONTAINING PROTEIN"/>
    <property type="match status" value="1"/>
</dbReference>
<dbReference type="EMBL" id="JAZHGA010000032">
    <property type="protein sequence ID" value="MEM5344285.1"/>
    <property type="molecule type" value="Genomic_DNA"/>
</dbReference>
<keyword evidence="3" id="KW-0067">ATP-binding</keyword>
<sequence length="395" mass="42899">MIPFARLEETDETVVRQLIDDEIRESRTLDYKVQLDLSKDGRQALAEDVCAFANTVGGDLVFGIREADGVADEVVPVILPNLDDELLKLTNSLRDAIEPRVSGGLLHQAVPLAAGGHVVVLRVAMSPNAPHRVRRNNHFYLRHSGGKETMDIHAIRTAFAFAGSLADRALAWRDQRLAVLRERIAPLLLERGPLFVVHLLPLAALTRRESIALDSLKAAANELQWAKPAGHPLRPPVVNYEGVICPPRIDGAAPGPGFAQLFHDGSIELAGAVTARQLGKPAISVLAPAQYELPLVEHSLPAIVRAIAALDVPPPAYLFVTLLEVAGQRVGFQRPDGQWPETPVIPGHLRELRAAPVYIEDFRTPPLELARAAVAPLWHAIGEEQTQTNFGGNAA</sequence>
<gene>
    <name evidence="3" type="ORF">FRZ40_29935</name>
    <name evidence="2" type="ORF">V4C56_32260</name>
</gene>